<dbReference type="Pfam" id="PF02145">
    <property type="entry name" value="Rap_GAP"/>
    <property type="match status" value="1"/>
</dbReference>
<protein>
    <submittedName>
        <fullName evidence="6">Ral GTPase-activating protein subunit alpha-1-like isoform X1</fullName>
    </submittedName>
</protein>
<feature type="compositionally biased region" description="Polar residues" evidence="3">
    <location>
        <begin position="480"/>
        <end position="493"/>
    </location>
</feature>
<evidence type="ECO:0000256" key="3">
    <source>
        <dbReference type="SAM" id="MobiDB-lite"/>
    </source>
</evidence>
<name>A0ABM1SK39_LIMPO</name>
<feature type="region of interest" description="Disordered" evidence="3">
    <location>
        <begin position="1963"/>
        <end position="2017"/>
    </location>
</feature>
<feature type="compositionally biased region" description="Polar residues" evidence="3">
    <location>
        <begin position="1963"/>
        <end position="1990"/>
    </location>
</feature>
<feature type="region of interest" description="Disordered" evidence="3">
    <location>
        <begin position="467"/>
        <end position="493"/>
    </location>
</feature>
<feature type="region of interest" description="Disordered" evidence="3">
    <location>
        <begin position="849"/>
        <end position="870"/>
    </location>
</feature>
<evidence type="ECO:0000259" key="4">
    <source>
        <dbReference type="PROSITE" id="PS50085"/>
    </source>
</evidence>
<feature type="compositionally biased region" description="Low complexity" evidence="3">
    <location>
        <begin position="469"/>
        <end position="479"/>
    </location>
</feature>
<sequence length="2017" mass="226425">MFGKKQHVDVKKSSLKLLDSKKDTISRLKHLRVVLDNLEVSELKSFFENSYSHIYYTFYDVFISVEGSLKQRVHKAHREELESVRFVFEKILLLLPELLHKKWQYHSIKRILKKMLHHGNSTKLRVEGVRMFLLWYQILEEDSSEDEDAMFSSIVPGIIPGTPNPYLSPNIHNRRGISATVENYPDYSTFYTHTATEADSGPVCPIDVSPLLPPQTGDQPIEDPTKLFLECLLDGMVTQVVKIEWKEKTKMKQQRCFNFLFEKFKKYYLPHIFPKFSWDASIYKPKLELPELRQEQGNQTLNPSDTLAQCQAVMVRWVANYTHYIKKNDSSSTLTFRDQRADLRDGVGDKKVTLLTTERDTSSAISLMSGQLSEKESNTTIGADDLSLEYNIVQSTLYSSRENVNLVHEIFRQAFHFHFHFAPAMRRVVAAYKDWINSDVSEQPVFMQCPPELEVCTKEEAQGLKKMWSGSSTSSQGSTYTETVDSSVTSGSNVTSIGRLRNDSYLRAVRCDQIVKAGLQNVLQVFITNAANVFLLEVTATKENYLEEQVDMCKRVLNIYRYMVMNLSMERKTWEQLLLTLLQITSSVLKETLPVKKEDTLGGRLAPALFQTLIVTWIKASLQVVISTELWDQYLHVLSNLTQWEELIREWAKTMETVTRVMARIVYGLDLNDLPLQRLTEQKQKKRKGTKTPHTAAIENKTSTEVVKSSVAQSEKKLTSDASEQHEEFSRDYTSSREQHDIDLSIKCRSASPTRMGRSVSDSHLLKKKAGRFRRLPRKSSVTDDQKTSILSAISPNLMTEEIDRVLAPAEEYIRYQELHTHYTSRFYMEKCKSLDFLPHRSDSPGFSEISDFHSCSPSPTPSSGLESTSIKDSPMQIDVIVSAAEVSCNNQGLSEKKKKELGAAVGPDVRSVMAGGTKTGWLPDVAVVLWKRMLGALGNINQIKDPAIHAQVLDYLIQLSDTLIKIRDNLGVTADNQSSPPPAELVPPLHLIIPWLFETIHLPEQYHQGRLLAYRLLCTLTVRRHDLPLPQDYLVKFYQTLHQGLISTEQDVINTIVKYTGPKLFSIGLPGCTLLFMDFIHACNTIVSSTELKEVPRTEAVSVLASLLCFPNLYSEIPTLQSSSTDMNIWNSKDAKDHVLSFLIKAGKREPAALARCVAISALGIFLYEELMHKTNHSRLKEAIHTLLSALRPSTTSARDNHSKHHKFNNKTVAQVASDMLLLVCDHAVSLQQYHPDIPQKIIEVIASTLSSLLPSADASPPEEDKNLILSLIFCLAEWCMKLPLAYLLHTYNGEQSILLTVFKVLNMAVSGKDSENFAPSASSLLTHAGSDVDLNIHLDNLKEGSSPAGSGSPNSLSVSNSPEKSGLGKTSSFLRASSLQLAQNQRKNVIKLAARKVMAHLVNHVGHFPMGLGAASMTSLVNEHDDIPFLTGDELSTEVFHAPNIQFFVLNNCSIVSLVELPMSNGQGEERTSQLTCSKSQVRVIVRDLCGKFCWDCSLMYGPADCGAGSYPPEPVSGSSSQFLLPASYSVSSSSSMFSSTQSLSGTGSSPRSFTLRHRSPDKLPTVEDSADDLDNLDDLLQFIGHTSSECVLHPEQPLNAPPATMDESCFERETHTMNLILNQRNYELNHQQKHASDKGMVGRKVHPPDICDPQSPFQHCRLLLDQLGFTSWEKRPTFDLLKKNEKLLRELRNLDNQKCRETHKIAVIYVAEGQEDKNSILRNQGGSQAFEEFVAGLGWEVELETHTGFTGGLQKNKSTGDTAPYYATSFMEVIFHVSTRMSTSLEGDSITKKLRHLGNDEVHIVWSEHTRDYRRGIIATEFCDVLIVIYPLHNQLYRIQISRKPEVPHFGPLYSGAIIDHKVLPGLVRSTAINASRSKRSLIPLYQNFYEERARSLETVVQNHKELSTFEYFAAATYSPAPPRQIQPPRNTGTVVHSGNANLSVHTNLAAALLDSHGAGSSSNSAYRTRPLSFSTGENLSPRSSPQPFLRMYKERPLSASQSHTSSPLSHHGQ</sequence>
<dbReference type="SUPFAM" id="SSF111347">
    <property type="entry name" value="Rap/Ran-GAP"/>
    <property type="match status" value="1"/>
</dbReference>
<dbReference type="PANTHER" id="PTHR10063">
    <property type="entry name" value="TUBERIN"/>
    <property type="match status" value="1"/>
</dbReference>
<evidence type="ECO:0000313" key="5">
    <source>
        <dbReference type="Proteomes" id="UP000694941"/>
    </source>
</evidence>
<dbReference type="InterPro" id="IPR046859">
    <property type="entry name" value="RGPA/RALGAPB_N"/>
</dbReference>
<dbReference type="InterPro" id="IPR000331">
    <property type="entry name" value="Rap/Ran_GAP_dom"/>
</dbReference>
<dbReference type="InterPro" id="IPR016024">
    <property type="entry name" value="ARM-type_fold"/>
</dbReference>
<feature type="domain" description="Rap-GAP" evidence="4">
    <location>
        <begin position="1694"/>
        <end position="1903"/>
    </location>
</feature>
<dbReference type="PROSITE" id="PS50085">
    <property type="entry name" value="RAPGAP"/>
    <property type="match status" value="1"/>
</dbReference>
<dbReference type="SUPFAM" id="SSF48371">
    <property type="entry name" value="ARM repeat"/>
    <property type="match status" value="1"/>
</dbReference>
<evidence type="ECO:0000256" key="1">
    <source>
        <dbReference type="ARBA" id="ARBA00022468"/>
    </source>
</evidence>
<evidence type="ECO:0000313" key="6">
    <source>
        <dbReference type="RefSeq" id="XP_022243995.1"/>
    </source>
</evidence>
<dbReference type="PANTHER" id="PTHR10063:SF11">
    <property type="entry name" value="RHO GTPASE-ACTIVATING PROTEIN CG5521-RELATED"/>
    <property type="match status" value="1"/>
</dbReference>
<dbReference type="Pfam" id="PF20412">
    <property type="entry name" value="RALGAPB_N"/>
    <property type="match status" value="1"/>
</dbReference>
<gene>
    <name evidence="6" type="primary">LOC106461357</name>
</gene>
<dbReference type="Proteomes" id="UP000694941">
    <property type="component" value="Unplaced"/>
</dbReference>
<feature type="region of interest" description="Disordered" evidence="3">
    <location>
        <begin position="682"/>
        <end position="736"/>
    </location>
</feature>
<dbReference type="RefSeq" id="XP_022243995.1">
    <property type="nucleotide sequence ID" value="XM_022388287.1"/>
</dbReference>
<feature type="region of interest" description="Disordered" evidence="3">
    <location>
        <begin position="1542"/>
        <end position="1573"/>
    </location>
</feature>
<feature type="compositionally biased region" description="Polar residues" evidence="3">
    <location>
        <begin position="700"/>
        <end position="713"/>
    </location>
</feature>
<feature type="compositionally biased region" description="Low complexity" evidence="3">
    <location>
        <begin position="1346"/>
        <end position="1364"/>
    </location>
</feature>
<proteinExistence type="predicted"/>
<feature type="region of interest" description="Disordered" evidence="3">
    <location>
        <begin position="1345"/>
        <end position="1371"/>
    </location>
</feature>
<keyword evidence="2" id="KW-0597">Phosphoprotein</keyword>
<dbReference type="InterPro" id="IPR035974">
    <property type="entry name" value="Rap/Ran-GAP_sf"/>
</dbReference>
<reference evidence="6" key="1">
    <citation type="submission" date="2025-08" db="UniProtKB">
        <authorList>
            <consortium name="RefSeq"/>
        </authorList>
    </citation>
    <scope>IDENTIFICATION</scope>
    <source>
        <tissue evidence="6">Muscle</tissue>
    </source>
</reference>
<keyword evidence="5" id="KW-1185">Reference proteome</keyword>
<keyword evidence="1" id="KW-0343">GTPase activation</keyword>
<dbReference type="InterPro" id="IPR027107">
    <property type="entry name" value="Tuberin/Ral-act_asu"/>
</dbReference>
<dbReference type="Gene3D" id="3.40.50.11210">
    <property type="entry name" value="Rap/Ran-GAP"/>
    <property type="match status" value="1"/>
</dbReference>
<organism evidence="5 6">
    <name type="scientific">Limulus polyphemus</name>
    <name type="common">Atlantic horseshoe crab</name>
    <dbReference type="NCBI Taxonomy" id="6850"/>
    <lineage>
        <taxon>Eukaryota</taxon>
        <taxon>Metazoa</taxon>
        <taxon>Ecdysozoa</taxon>
        <taxon>Arthropoda</taxon>
        <taxon>Chelicerata</taxon>
        <taxon>Merostomata</taxon>
        <taxon>Xiphosura</taxon>
        <taxon>Limulidae</taxon>
        <taxon>Limulus</taxon>
    </lineage>
</organism>
<feature type="compositionally biased region" description="Polar residues" evidence="3">
    <location>
        <begin position="2002"/>
        <end position="2017"/>
    </location>
</feature>
<feature type="compositionally biased region" description="Low complexity" evidence="3">
    <location>
        <begin position="1542"/>
        <end position="1552"/>
    </location>
</feature>
<feature type="compositionally biased region" description="Basic and acidic residues" evidence="3">
    <location>
        <begin position="714"/>
        <end position="736"/>
    </location>
</feature>
<dbReference type="GeneID" id="106461357"/>
<evidence type="ECO:0000256" key="2">
    <source>
        <dbReference type="ARBA" id="ARBA00022553"/>
    </source>
</evidence>
<feature type="compositionally biased region" description="Polar residues" evidence="3">
    <location>
        <begin position="854"/>
        <end position="870"/>
    </location>
</feature>
<accession>A0ABM1SK39</accession>